<evidence type="ECO:0000256" key="8">
    <source>
        <dbReference type="ARBA" id="ARBA00022723"/>
    </source>
</evidence>
<protein>
    <recommendedName>
        <fullName evidence="6">Ribonuclease H</fullName>
        <ecNumber evidence="5">3.1.26.4</ecNumber>
    </recommendedName>
</protein>
<keyword evidence="7" id="KW-0540">Nuclease</keyword>
<comment type="similarity">
    <text evidence="4">Belongs to the RNase H family.</text>
</comment>
<evidence type="ECO:0000256" key="1">
    <source>
        <dbReference type="ARBA" id="ARBA00000077"/>
    </source>
</evidence>
<dbReference type="SUPFAM" id="SSF53098">
    <property type="entry name" value="Ribonuclease H-like"/>
    <property type="match status" value="1"/>
</dbReference>
<dbReference type="Gene3D" id="3.40.970.10">
    <property type="entry name" value="Ribonuclease H1, N-terminal domain"/>
    <property type="match status" value="1"/>
</dbReference>
<dbReference type="GO" id="GO:0004523">
    <property type="term" value="F:RNA-DNA hybrid ribonuclease activity"/>
    <property type="evidence" value="ECO:0007669"/>
    <property type="project" value="UniProtKB-EC"/>
</dbReference>
<evidence type="ECO:0000256" key="7">
    <source>
        <dbReference type="ARBA" id="ARBA00022722"/>
    </source>
</evidence>
<evidence type="ECO:0000256" key="11">
    <source>
        <dbReference type="ARBA" id="ARBA00022842"/>
    </source>
</evidence>
<dbReference type="SUPFAM" id="SSF55658">
    <property type="entry name" value="L9 N-domain-like"/>
    <property type="match status" value="1"/>
</dbReference>
<dbReference type="HOGENOM" id="CLU_030894_0_5_1"/>
<evidence type="ECO:0000259" key="13">
    <source>
        <dbReference type="PROSITE" id="PS50879"/>
    </source>
</evidence>
<comment type="catalytic activity">
    <reaction evidence="1">
        <text>Endonucleolytic cleavage to 5'-phosphomonoester.</text>
        <dbReference type="EC" id="3.1.26.4"/>
    </reaction>
</comment>
<evidence type="ECO:0000256" key="5">
    <source>
        <dbReference type="ARBA" id="ARBA00012180"/>
    </source>
</evidence>
<keyword evidence="8" id="KW-0479">Metal-binding</keyword>
<feature type="compositionally biased region" description="Polar residues" evidence="12">
    <location>
        <begin position="163"/>
        <end position="177"/>
    </location>
</feature>
<dbReference type="GO" id="GO:0043137">
    <property type="term" value="P:DNA replication, removal of RNA primer"/>
    <property type="evidence" value="ECO:0007669"/>
    <property type="project" value="TreeGrafter"/>
</dbReference>
<reference evidence="15" key="1">
    <citation type="journal article" date="2014" name="Proc. Natl. Acad. Sci. U.S.A.">
        <title>Extensive sampling of basidiomycete genomes demonstrates inadequacy of the white-rot/brown-rot paradigm for wood decay fungi.</title>
        <authorList>
            <person name="Riley R."/>
            <person name="Salamov A.A."/>
            <person name="Brown D.W."/>
            <person name="Nagy L.G."/>
            <person name="Floudas D."/>
            <person name="Held B.W."/>
            <person name="Levasseur A."/>
            <person name="Lombard V."/>
            <person name="Morin E."/>
            <person name="Otillar R."/>
            <person name="Lindquist E.A."/>
            <person name="Sun H."/>
            <person name="LaButti K.M."/>
            <person name="Schmutz J."/>
            <person name="Jabbour D."/>
            <person name="Luo H."/>
            <person name="Baker S.E."/>
            <person name="Pisabarro A.G."/>
            <person name="Walton J.D."/>
            <person name="Blanchette R.A."/>
            <person name="Henrissat B."/>
            <person name="Martin F."/>
            <person name="Cullen D."/>
            <person name="Hibbett D.S."/>
            <person name="Grigoriev I.V."/>
        </authorList>
    </citation>
    <scope>NUCLEOTIDE SEQUENCE [LARGE SCALE GENOMIC DNA]</scope>
    <source>
        <strain evidence="15">CBS 339.88</strain>
    </source>
</reference>
<dbReference type="InterPro" id="IPR011320">
    <property type="entry name" value="RNase_H1_N"/>
</dbReference>
<evidence type="ECO:0000256" key="6">
    <source>
        <dbReference type="ARBA" id="ARBA00017721"/>
    </source>
</evidence>
<organism evidence="14 15">
    <name type="scientific">Galerina marginata (strain CBS 339.88)</name>
    <dbReference type="NCBI Taxonomy" id="685588"/>
    <lineage>
        <taxon>Eukaryota</taxon>
        <taxon>Fungi</taxon>
        <taxon>Dikarya</taxon>
        <taxon>Basidiomycota</taxon>
        <taxon>Agaricomycotina</taxon>
        <taxon>Agaricomycetes</taxon>
        <taxon>Agaricomycetidae</taxon>
        <taxon>Agaricales</taxon>
        <taxon>Agaricineae</taxon>
        <taxon>Strophariaceae</taxon>
        <taxon>Galerina</taxon>
    </lineage>
</organism>
<keyword evidence="9" id="KW-0255">Endonuclease</keyword>
<proteinExistence type="inferred from homology"/>
<dbReference type="AlphaFoldDB" id="A0A067SX48"/>
<comment type="cofactor">
    <cofactor evidence="2">
        <name>Mg(2+)</name>
        <dbReference type="ChEBI" id="CHEBI:18420"/>
    </cofactor>
</comment>
<evidence type="ECO:0000256" key="3">
    <source>
        <dbReference type="ARBA" id="ARBA00004065"/>
    </source>
</evidence>
<dbReference type="OrthoDB" id="245563at2759"/>
<dbReference type="EMBL" id="KL142382">
    <property type="protein sequence ID" value="KDR74642.1"/>
    <property type="molecule type" value="Genomic_DNA"/>
</dbReference>
<keyword evidence="11" id="KW-0460">Magnesium</keyword>
<dbReference type="STRING" id="685588.A0A067SX48"/>
<evidence type="ECO:0000256" key="12">
    <source>
        <dbReference type="SAM" id="MobiDB-lite"/>
    </source>
</evidence>
<dbReference type="InterPro" id="IPR037056">
    <property type="entry name" value="RNase_H1_N_sf"/>
</dbReference>
<evidence type="ECO:0000313" key="15">
    <source>
        <dbReference type="Proteomes" id="UP000027222"/>
    </source>
</evidence>
<dbReference type="FunFam" id="3.40.970.10:FF:000002">
    <property type="entry name" value="Ribonuclease H"/>
    <property type="match status" value="1"/>
</dbReference>
<evidence type="ECO:0000256" key="2">
    <source>
        <dbReference type="ARBA" id="ARBA00001946"/>
    </source>
</evidence>
<dbReference type="GO" id="GO:0046872">
    <property type="term" value="F:metal ion binding"/>
    <property type="evidence" value="ECO:0007669"/>
    <property type="project" value="UniProtKB-KW"/>
</dbReference>
<evidence type="ECO:0000256" key="10">
    <source>
        <dbReference type="ARBA" id="ARBA00022801"/>
    </source>
</evidence>
<dbReference type="PANTHER" id="PTHR10642">
    <property type="entry name" value="RIBONUCLEASE H1"/>
    <property type="match status" value="1"/>
</dbReference>
<dbReference type="InterPro" id="IPR002156">
    <property type="entry name" value="RNaseH_domain"/>
</dbReference>
<evidence type="ECO:0000256" key="4">
    <source>
        <dbReference type="ARBA" id="ARBA00005300"/>
    </source>
</evidence>
<comment type="function">
    <text evidence="3">Endonuclease that specifically degrades the RNA of RNA-DNA hybrids.</text>
</comment>
<feature type="compositionally biased region" description="Pro residues" evidence="12">
    <location>
        <begin position="69"/>
        <end position="101"/>
    </location>
</feature>
<keyword evidence="15" id="KW-1185">Reference proteome</keyword>
<feature type="region of interest" description="Disordered" evidence="12">
    <location>
        <begin position="247"/>
        <end position="302"/>
    </location>
</feature>
<dbReference type="InterPro" id="IPR009027">
    <property type="entry name" value="Ribosomal_bL9/RNase_H1_N"/>
</dbReference>
<evidence type="ECO:0000256" key="9">
    <source>
        <dbReference type="ARBA" id="ARBA00022759"/>
    </source>
</evidence>
<sequence length="531" mass="57869">MPSNRPKGGYYAVNKGRFPGVYNSWHECEAQVKGFAGARFKRFFSMEEAALFAYGVPLADMLAREPEVAPPPRVQAPPAPIPEPIAPAPAALPRPETPPPMYTLYADSPPRIQSAAPSSPARRQTPPSPVAPRPRHVHSVITVPVPASQGPRYAPYNIPYPQTGASSSPARQQTPPSSGAPCPRHVRSVSPVPAPELRKPKSLLLVTKHPLLLMLRVYEMCAQSAQYQHLGDLDVRLDPTPHIHELRARKDAPYTIPQSQPRTPPSSSPARSSSPDVPHLQDSSHAGPSSVLAQPPRHLEPNISESLPVADLGWDVAFTAGFCTGTDGSSAEAGLGVWWGRQDPRNLSEKCYGKQTSQQAELLSILRLLETTEITQKPLLIRTTSYYCISCFKGQVQVWKANNWQTSSGRPVKNRGILRCISKYLEARANFGQQVVIAYVQCRNADVGNDCTKALAKLGAASAAQRQEPDWDALEDILERQLNRTIVGLGRGAVETEVLGPEDVTDNVLIEMRTKDKLAVKFTSADAATTI</sequence>
<dbReference type="InterPro" id="IPR036397">
    <property type="entry name" value="RNaseH_sf"/>
</dbReference>
<dbReference type="InterPro" id="IPR012337">
    <property type="entry name" value="RNaseH-like_sf"/>
</dbReference>
<dbReference type="PROSITE" id="PS50879">
    <property type="entry name" value="RNASE_H_1"/>
    <property type="match status" value="1"/>
</dbReference>
<dbReference type="EC" id="3.1.26.4" evidence="5"/>
<feature type="region of interest" description="Disordered" evidence="12">
    <location>
        <begin position="69"/>
        <end position="195"/>
    </location>
</feature>
<evidence type="ECO:0000313" key="14">
    <source>
        <dbReference type="EMBL" id="KDR74642.1"/>
    </source>
</evidence>
<accession>A0A067SX48</accession>
<dbReference type="Gene3D" id="3.30.420.10">
    <property type="entry name" value="Ribonuclease H-like superfamily/Ribonuclease H"/>
    <property type="match status" value="1"/>
</dbReference>
<name>A0A067SX48_GALM3</name>
<dbReference type="Proteomes" id="UP000027222">
    <property type="component" value="Unassembled WGS sequence"/>
</dbReference>
<dbReference type="PANTHER" id="PTHR10642:SF26">
    <property type="entry name" value="RIBONUCLEASE H1"/>
    <property type="match status" value="1"/>
</dbReference>
<dbReference type="Pfam" id="PF01693">
    <property type="entry name" value="Cauli_VI"/>
    <property type="match status" value="1"/>
</dbReference>
<gene>
    <name evidence="14" type="ORF">GALMADRAFT_211655</name>
</gene>
<dbReference type="InterPro" id="IPR050092">
    <property type="entry name" value="RNase_H"/>
</dbReference>
<keyword evidence="10" id="KW-0378">Hydrolase</keyword>
<dbReference type="GO" id="GO:0003676">
    <property type="term" value="F:nucleic acid binding"/>
    <property type="evidence" value="ECO:0007669"/>
    <property type="project" value="InterPro"/>
</dbReference>
<dbReference type="Pfam" id="PF00075">
    <property type="entry name" value="RNase_H"/>
    <property type="match status" value="1"/>
</dbReference>
<feature type="domain" description="RNase H type-1" evidence="13">
    <location>
        <begin position="318"/>
        <end position="461"/>
    </location>
</feature>